<dbReference type="EMBL" id="AP019840">
    <property type="protein sequence ID" value="BBM52322.1"/>
    <property type="molecule type" value="Genomic_DNA"/>
</dbReference>
<keyword evidence="5" id="KW-1185">Reference proteome</keyword>
<dbReference type="Proteomes" id="UP000422644">
    <property type="component" value="Chromosome"/>
</dbReference>
<accession>A0A510K0L8</accession>
<dbReference type="RefSeq" id="WP_026748791.1">
    <property type="nucleotide sequence ID" value="NZ_AP019831.1"/>
</dbReference>
<dbReference type="STRING" id="1122173.GCA_000482505_02487"/>
<feature type="transmembrane region" description="Helical" evidence="1">
    <location>
        <begin position="7"/>
        <end position="31"/>
    </location>
</feature>
<reference evidence="3 4" key="2">
    <citation type="submission" date="2019-07" db="EMBL/GenBank/DDBJ databases">
        <title>Complete Genome Sequence of Leptotrichia trevisanii Strain JMUB3935.</title>
        <authorList>
            <person name="Watanabe S."/>
            <person name="Cui L."/>
        </authorList>
    </citation>
    <scope>NUCLEOTIDE SEQUENCE [LARGE SCALE GENOMIC DNA]</scope>
    <source>
        <strain evidence="3 4">JMUB3935</strain>
    </source>
</reference>
<evidence type="ECO:0000313" key="4">
    <source>
        <dbReference type="Proteomes" id="UP000321378"/>
    </source>
</evidence>
<organism evidence="2 5">
    <name type="scientific">Leptotrichia trevisanii</name>
    <dbReference type="NCBI Taxonomy" id="109328"/>
    <lineage>
        <taxon>Bacteria</taxon>
        <taxon>Fusobacteriati</taxon>
        <taxon>Fusobacteriota</taxon>
        <taxon>Fusobacteriia</taxon>
        <taxon>Fusobacteriales</taxon>
        <taxon>Leptotrichiaceae</taxon>
        <taxon>Leptotrichia</taxon>
    </lineage>
</organism>
<dbReference type="Proteomes" id="UP000321378">
    <property type="component" value="Chromosome"/>
</dbReference>
<keyword evidence="1" id="KW-0472">Membrane</keyword>
<keyword evidence="1" id="KW-1133">Transmembrane helix</keyword>
<evidence type="ECO:0000313" key="5">
    <source>
        <dbReference type="Proteomes" id="UP000422644"/>
    </source>
</evidence>
<sequence length="89" mass="10642">MKKIKDYVIKILVIILTSVTTSILTVGIVTYSKVKKEQKEFERLCKVYKVLFKYKTKDNKRIYVKLENNKVYQVDSNKFNQYTEGEYCK</sequence>
<evidence type="ECO:0000256" key="1">
    <source>
        <dbReference type="SAM" id="Phobius"/>
    </source>
</evidence>
<keyword evidence="1" id="KW-0812">Transmembrane</keyword>
<protein>
    <submittedName>
        <fullName evidence="2">Uncharacterized protein</fullName>
    </submittedName>
</protein>
<evidence type="ECO:0000313" key="2">
    <source>
        <dbReference type="EMBL" id="BBM45189.1"/>
    </source>
</evidence>
<evidence type="ECO:0000313" key="3">
    <source>
        <dbReference type="EMBL" id="BBM52322.1"/>
    </source>
</evidence>
<dbReference type="AlphaFoldDB" id="A0A510K0L8"/>
<gene>
    <name evidence="2" type="ORF">JMUB3870_1307</name>
    <name evidence="3" type="ORF">JMUB3935_1300</name>
</gene>
<name>A0A510K0L8_9FUSO</name>
<proteinExistence type="predicted"/>
<reference evidence="2 5" key="1">
    <citation type="submission" date="2019-07" db="EMBL/GenBank/DDBJ databases">
        <title>Complete Genome Sequence of Leptotrichia trevisanii Strain JMUB3870.</title>
        <authorList>
            <person name="Watanabe S."/>
            <person name="Cui L."/>
        </authorList>
    </citation>
    <scope>NUCLEOTIDE SEQUENCE [LARGE SCALE GENOMIC DNA]</scope>
    <source>
        <strain evidence="2 5">JMUB3870</strain>
    </source>
</reference>
<dbReference type="EMBL" id="AP019831">
    <property type="protein sequence ID" value="BBM45189.1"/>
    <property type="molecule type" value="Genomic_DNA"/>
</dbReference>